<sequence length="539" mass="54611">MHAATAEETPRGAGGRPVEATAYLRRLRAPGRARRRRDTLLLVYGCALVAAVWIVPYLVRGAQEAQTGRLRAAADDVLPGLLPVSAAAVCLLVVVLAAANARWRGPVRLDPPTVDWLLAAPVPRAALLRPRFRAAAARAATLGAVTGGMAGFALTALTPGRGPALVAAGALAGLLTAASGVAAGLLVERYDDVPAVTRGLRRAVRGAVTASCAALALAAAHGLPAGVVLWSGPWGWAVQPLAAAAGTPGTWWWPAGTGAAVGATALLLARADRAAARVPARALRRRAAAGVRVAASLASLDLRQARATVTATAGLRTTAARPRFRIPPPRTAVLVVPWRDLTGLLRAPRHPVAAALWSGVALAASCAAPTPAVAACTLGAAYLAAARLAEPARVEHDDPRRRANLPHPAGRLALAHAVVPAAALLTLLGLGNAALAAAGAWTPLAAQLLLAVPALVGAALVSACRGPVPTRLLLGTETPFGNTGPIQAALWYVRGPLVALALLVPACAAAPGLVPTLWTAFAGLPLLGYAQRSARRAGA</sequence>
<feature type="transmembrane region" description="Helical" evidence="1">
    <location>
        <begin position="208"/>
        <end position="231"/>
    </location>
</feature>
<evidence type="ECO:0000313" key="3">
    <source>
        <dbReference type="Proteomes" id="UP001183414"/>
    </source>
</evidence>
<feature type="transmembrane region" description="Helical" evidence="1">
    <location>
        <begin position="164"/>
        <end position="187"/>
    </location>
</feature>
<keyword evidence="1" id="KW-1133">Transmembrane helix</keyword>
<reference evidence="3" key="1">
    <citation type="submission" date="2023-07" db="EMBL/GenBank/DDBJ databases">
        <title>30 novel species of actinomycetes from the DSMZ collection.</title>
        <authorList>
            <person name="Nouioui I."/>
        </authorList>
    </citation>
    <scope>NUCLEOTIDE SEQUENCE [LARGE SCALE GENOMIC DNA]</scope>
    <source>
        <strain evidence="3">DSM 42041</strain>
    </source>
</reference>
<dbReference type="EMBL" id="JAVREQ010000038">
    <property type="protein sequence ID" value="MDT0382450.1"/>
    <property type="molecule type" value="Genomic_DNA"/>
</dbReference>
<dbReference type="InterPro" id="IPR046264">
    <property type="entry name" value="DUF6297"/>
</dbReference>
<name>A0ABU2P0K8_9ACTN</name>
<organism evidence="2 3">
    <name type="scientific">Streptomyces hazeniae</name>
    <dbReference type="NCBI Taxonomy" id="3075538"/>
    <lineage>
        <taxon>Bacteria</taxon>
        <taxon>Bacillati</taxon>
        <taxon>Actinomycetota</taxon>
        <taxon>Actinomycetes</taxon>
        <taxon>Kitasatosporales</taxon>
        <taxon>Streptomycetaceae</taxon>
        <taxon>Streptomyces</taxon>
    </lineage>
</organism>
<protein>
    <submittedName>
        <fullName evidence="2">DUF6297 family protein</fullName>
    </submittedName>
</protein>
<feature type="transmembrane region" description="Helical" evidence="1">
    <location>
        <begin position="497"/>
        <end position="518"/>
    </location>
</feature>
<accession>A0ABU2P0K8</accession>
<feature type="transmembrane region" description="Helical" evidence="1">
    <location>
        <begin position="40"/>
        <end position="59"/>
    </location>
</feature>
<feature type="transmembrane region" description="Helical" evidence="1">
    <location>
        <begin position="444"/>
        <end position="464"/>
    </location>
</feature>
<feature type="transmembrane region" description="Helical" evidence="1">
    <location>
        <begin position="139"/>
        <end position="158"/>
    </location>
</feature>
<gene>
    <name evidence="2" type="ORF">RM572_27200</name>
</gene>
<proteinExistence type="predicted"/>
<dbReference type="Proteomes" id="UP001183414">
    <property type="component" value="Unassembled WGS sequence"/>
</dbReference>
<dbReference type="RefSeq" id="WP_311676041.1">
    <property type="nucleotide sequence ID" value="NZ_JAVREQ010000038.1"/>
</dbReference>
<keyword evidence="3" id="KW-1185">Reference proteome</keyword>
<evidence type="ECO:0000256" key="1">
    <source>
        <dbReference type="SAM" id="Phobius"/>
    </source>
</evidence>
<feature type="transmembrane region" description="Helical" evidence="1">
    <location>
        <begin position="79"/>
        <end position="99"/>
    </location>
</feature>
<keyword evidence="1" id="KW-0472">Membrane</keyword>
<feature type="transmembrane region" description="Helical" evidence="1">
    <location>
        <begin position="412"/>
        <end position="438"/>
    </location>
</feature>
<dbReference type="Pfam" id="PF19814">
    <property type="entry name" value="DUF6297"/>
    <property type="match status" value="1"/>
</dbReference>
<evidence type="ECO:0000313" key="2">
    <source>
        <dbReference type="EMBL" id="MDT0382450.1"/>
    </source>
</evidence>
<feature type="transmembrane region" description="Helical" evidence="1">
    <location>
        <begin position="251"/>
        <end position="269"/>
    </location>
</feature>
<keyword evidence="1" id="KW-0812">Transmembrane</keyword>
<comment type="caution">
    <text evidence="2">The sequence shown here is derived from an EMBL/GenBank/DDBJ whole genome shotgun (WGS) entry which is preliminary data.</text>
</comment>